<protein>
    <submittedName>
        <fullName evidence="1">Uncharacterized protein</fullName>
    </submittedName>
</protein>
<evidence type="ECO:0000313" key="2">
    <source>
        <dbReference type="Proteomes" id="UP001164539"/>
    </source>
</evidence>
<sequence length="119" mass="12918">MPNNIASAVSSQSLNRITSATFSLGQFPACAFPFKNIVTNGGLQNEHGFHHLHHGSVGFRYLRQCSQRAWGNCTSTNGKRGRSSGGSCFTCCGHCFSSGLVLLNFIIFCSWLYGECLCT</sequence>
<keyword evidence="2" id="KW-1185">Reference proteome</keyword>
<comment type="caution">
    <text evidence="1">The sequence shown here is derived from an EMBL/GenBank/DDBJ whole genome shotgun (WGS) entry which is preliminary data.</text>
</comment>
<dbReference type="EMBL" id="CM051406">
    <property type="protein sequence ID" value="KAJ4703832.1"/>
    <property type="molecule type" value="Genomic_DNA"/>
</dbReference>
<evidence type="ECO:0000313" key="1">
    <source>
        <dbReference type="EMBL" id="KAJ4703832.1"/>
    </source>
</evidence>
<reference evidence="1 2" key="1">
    <citation type="journal article" date="2023" name="Science">
        <title>Complex scaffold remodeling in plant triterpene biosynthesis.</title>
        <authorList>
            <person name="De La Pena R."/>
            <person name="Hodgson H."/>
            <person name="Liu J.C."/>
            <person name="Stephenson M.J."/>
            <person name="Martin A.C."/>
            <person name="Owen C."/>
            <person name="Harkess A."/>
            <person name="Leebens-Mack J."/>
            <person name="Jimenez L.E."/>
            <person name="Osbourn A."/>
            <person name="Sattely E.S."/>
        </authorList>
    </citation>
    <scope>NUCLEOTIDE SEQUENCE [LARGE SCALE GENOMIC DNA]</scope>
    <source>
        <strain evidence="2">cv. JPN11</strain>
        <tissue evidence="1">Leaf</tissue>
    </source>
</reference>
<gene>
    <name evidence="1" type="ORF">OWV82_023675</name>
</gene>
<organism evidence="1 2">
    <name type="scientific">Melia azedarach</name>
    <name type="common">Chinaberry tree</name>
    <dbReference type="NCBI Taxonomy" id="155640"/>
    <lineage>
        <taxon>Eukaryota</taxon>
        <taxon>Viridiplantae</taxon>
        <taxon>Streptophyta</taxon>
        <taxon>Embryophyta</taxon>
        <taxon>Tracheophyta</taxon>
        <taxon>Spermatophyta</taxon>
        <taxon>Magnoliopsida</taxon>
        <taxon>eudicotyledons</taxon>
        <taxon>Gunneridae</taxon>
        <taxon>Pentapetalae</taxon>
        <taxon>rosids</taxon>
        <taxon>malvids</taxon>
        <taxon>Sapindales</taxon>
        <taxon>Meliaceae</taxon>
        <taxon>Melia</taxon>
    </lineage>
</organism>
<accession>A0ACC1WXV3</accession>
<name>A0ACC1WXV3_MELAZ</name>
<dbReference type="Proteomes" id="UP001164539">
    <property type="component" value="Chromosome 13"/>
</dbReference>
<proteinExistence type="predicted"/>